<evidence type="ECO:0000313" key="1">
    <source>
        <dbReference type="EMBL" id="MDQ0197932.1"/>
    </source>
</evidence>
<dbReference type="Proteomes" id="UP001224122">
    <property type="component" value="Unassembled WGS sequence"/>
</dbReference>
<proteinExistence type="predicted"/>
<keyword evidence="2" id="KW-1185">Reference proteome</keyword>
<protein>
    <submittedName>
        <fullName evidence="1">Uncharacterized protein</fullName>
    </submittedName>
</protein>
<sequence length="41" mass="4680">MKLPRVATNRKLITSTAIINHNISAFNSLLEQHVQYGYLHS</sequence>
<gene>
    <name evidence="1" type="ORF">J2S10_001037</name>
</gene>
<organism evidence="1 2">
    <name type="scientific">Neobacillus ginsengisoli</name>
    <dbReference type="NCBI Taxonomy" id="904295"/>
    <lineage>
        <taxon>Bacteria</taxon>
        <taxon>Bacillati</taxon>
        <taxon>Bacillota</taxon>
        <taxon>Bacilli</taxon>
        <taxon>Bacillales</taxon>
        <taxon>Bacillaceae</taxon>
        <taxon>Neobacillus</taxon>
    </lineage>
</organism>
<name>A0ABT9XQV1_9BACI</name>
<comment type="caution">
    <text evidence="1">The sequence shown here is derived from an EMBL/GenBank/DDBJ whole genome shotgun (WGS) entry which is preliminary data.</text>
</comment>
<dbReference type="RefSeq" id="WP_307405089.1">
    <property type="nucleotide sequence ID" value="NZ_JAUSTW010000001.1"/>
</dbReference>
<accession>A0ABT9XQV1</accession>
<dbReference type="EMBL" id="JAUSTW010000001">
    <property type="protein sequence ID" value="MDQ0197932.1"/>
    <property type="molecule type" value="Genomic_DNA"/>
</dbReference>
<evidence type="ECO:0000313" key="2">
    <source>
        <dbReference type="Proteomes" id="UP001224122"/>
    </source>
</evidence>
<reference evidence="1 2" key="1">
    <citation type="submission" date="2023-07" db="EMBL/GenBank/DDBJ databases">
        <title>Genomic Encyclopedia of Type Strains, Phase IV (KMG-IV): sequencing the most valuable type-strain genomes for metagenomic binning, comparative biology and taxonomic classification.</title>
        <authorList>
            <person name="Goeker M."/>
        </authorList>
    </citation>
    <scope>NUCLEOTIDE SEQUENCE [LARGE SCALE GENOMIC DNA]</scope>
    <source>
        <strain evidence="1 2">DSM 27594</strain>
    </source>
</reference>